<keyword evidence="7 12" id="KW-1133">Transmembrane helix</keyword>
<dbReference type="GO" id="GO:0008373">
    <property type="term" value="F:sialyltransferase activity"/>
    <property type="evidence" value="ECO:0007669"/>
    <property type="project" value="InterPro"/>
</dbReference>
<dbReference type="OrthoDB" id="10264956at2759"/>
<accession>A0A8J5XDC7</accession>
<keyword evidence="4" id="KW-0808">Transferase</keyword>
<dbReference type="InterPro" id="IPR038578">
    <property type="entry name" value="GT29-like_sf"/>
</dbReference>
<comment type="similarity">
    <text evidence="2">Belongs to the glycosyltransferase 29 family.</text>
</comment>
<name>A0A8J5XDC7_DIALT</name>
<feature type="compositionally biased region" description="Basic and acidic residues" evidence="11">
    <location>
        <begin position="86"/>
        <end position="101"/>
    </location>
</feature>
<keyword evidence="3" id="KW-0328">Glycosyltransferase</keyword>
<keyword evidence="14" id="KW-1185">Reference proteome</keyword>
<protein>
    <submittedName>
        <fullName evidence="13">Uncharacterized protein</fullName>
    </submittedName>
</protein>
<dbReference type="AlphaFoldDB" id="A0A8J5XDC7"/>
<reference evidence="13" key="1">
    <citation type="submission" date="2021-05" db="EMBL/GenBank/DDBJ databases">
        <title>The genome of the haptophyte Pavlova lutheri (Diacronema luteri, Pavlovales) - a model for lipid biosynthesis in eukaryotic algae.</title>
        <authorList>
            <person name="Hulatt C.J."/>
            <person name="Posewitz M.C."/>
        </authorList>
    </citation>
    <scope>NUCLEOTIDE SEQUENCE</scope>
    <source>
        <strain evidence="13">NIVA-4/92</strain>
    </source>
</reference>
<comment type="subcellular location">
    <subcellularLocation>
        <location evidence="1">Golgi apparatus membrane</location>
        <topology evidence="1">Single-pass type II membrane protein</topology>
    </subcellularLocation>
</comment>
<dbReference type="PANTHER" id="PTHR11987:SF36">
    <property type="entry name" value="SIA-ALPHA-2,3-GAL-BETA-1,4-GLCNAC-R:ALPHA 2,8-SIALYLTRANSFERASE"/>
    <property type="match status" value="1"/>
</dbReference>
<keyword evidence="9 12" id="KW-0472">Membrane</keyword>
<evidence type="ECO:0000256" key="6">
    <source>
        <dbReference type="ARBA" id="ARBA00022968"/>
    </source>
</evidence>
<evidence type="ECO:0000313" key="13">
    <source>
        <dbReference type="EMBL" id="KAG8458644.1"/>
    </source>
</evidence>
<evidence type="ECO:0000256" key="5">
    <source>
        <dbReference type="ARBA" id="ARBA00022692"/>
    </source>
</evidence>
<evidence type="ECO:0000313" key="14">
    <source>
        <dbReference type="Proteomes" id="UP000751190"/>
    </source>
</evidence>
<dbReference type="Pfam" id="PF00777">
    <property type="entry name" value="Glyco_transf_29"/>
    <property type="match status" value="2"/>
</dbReference>
<organism evidence="13 14">
    <name type="scientific">Diacronema lutheri</name>
    <name type="common">Unicellular marine alga</name>
    <name type="synonym">Monochrysis lutheri</name>
    <dbReference type="NCBI Taxonomy" id="2081491"/>
    <lineage>
        <taxon>Eukaryota</taxon>
        <taxon>Haptista</taxon>
        <taxon>Haptophyta</taxon>
        <taxon>Pavlovophyceae</taxon>
        <taxon>Pavlovales</taxon>
        <taxon>Pavlovaceae</taxon>
        <taxon>Diacronema</taxon>
    </lineage>
</organism>
<evidence type="ECO:0000256" key="11">
    <source>
        <dbReference type="SAM" id="MobiDB-lite"/>
    </source>
</evidence>
<proteinExistence type="inferred from homology"/>
<feature type="transmembrane region" description="Helical" evidence="12">
    <location>
        <begin position="21"/>
        <end position="41"/>
    </location>
</feature>
<evidence type="ECO:0000256" key="2">
    <source>
        <dbReference type="ARBA" id="ARBA00006003"/>
    </source>
</evidence>
<keyword evidence="8" id="KW-0333">Golgi apparatus</keyword>
<keyword evidence="5 12" id="KW-0812">Transmembrane</keyword>
<feature type="region of interest" description="Disordered" evidence="11">
    <location>
        <begin position="57"/>
        <end position="101"/>
    </location>
</feature>
<evidence type="ECO:0000256" key="7">
    <source>
        <dbReference type="ARBA" id="ARBA00022989"/>
    </source>
</evidence>
<gene>
    <name evidence="13" type="ORF">KFE25_008441</name>
</gene>
<dbReference type="GO" id="GO:0000139">
    <property type="term" value="C:Golgi membrane"/>
    <property type="evidence" value="ECO:0007669"/>
    <property type="project" value="UniProtKB-SubCell"/>
</dbReference>
<dbReference type="Gene3D" id="3.90.1480.20">
    <property type="entry name" value="Glycosyl transferase family 29"/>
    <property type="match status" value="1"/>
</dbReference>
<evidence type="ECO:0000256" key="9">
    <source>
        <dbReference type="ARBA" id="ARBA00023136"/>
    </source>
</evidence>
<comment type="caution">
    <text evidence="13">The sequence shown here is derived from an EMBL/GenBank/DDBJ whole genome shotgun (WGS) entry which is preliminary data.</text>
</comment>
<evidence type="ECO:0000256" key="8">
    <source>
        <dbReference type="ARBA" id="ARBA00023034"/>
    </source>
</evidence>
<evidence type="ECO:0000256" key="10">
    <source>
        <dbReference type="ARBA" id="ARBA00023180"/>
    </source>
</evidence>
<evidence type="ECO:0000256" key="1">
    <source>
        <dbReference type="ARBA" id="ARBA00004323"/>
    </source>
</evidence>
<evidence type="ECO:0000256" key="3">
    <source>
        <dbReference type="ARBA" id="ARBA00022676"/>
    </source>
</evidence>
<dbReference type="PANTHER" id="PTHR11987">
    <property type="entry name" value="ALPHA-2,8-SIALYLTRANSFERASE"/>
    <property type="match status" value="1"/>
</dbReference>
<dbReference type="Proteomes" id="UP000751190">
    <property type="component" value="Unassembled WGS sequence"/>
</dbReference>
<sequence>MAEVKRRASDVVSSSGGRPRAAAAVGGVLLIAGSLLVWAPVARSSLVEVVLSVRGAERGGPHAGASSSADTRRSPADLSEAAAAALDRRPAHVARDRAREAHRGTIVRPSLTTLLHDKRAVAPRRVRPAATRAAAPQLAANDGACWRMPAALHSYPFNENLASIVWSRPVQTAHGPLDDVSAAVRSRDWPKEKRARLFALLPTYAQVRHVRYRSCAVVGSSPEVLLYEDGAEIDRHDAVFRANLAVTRGYEKHVGNRTTVRVINPVASIGEARTPRLGGAAQGGDATIIIKSQDPPAVRDPSSEHEKFLIEQTRRRGPPTADFLARRQVLELCNFLFLQSGVALADPPLAALAVNLSRVERQFDESARTNMARAWHPLGSGIPRFSVAHCSTGTMLLTEALLLCDRVRLFGFHVCDCTRACARGGVSVRNHYWDTKPTAEFGRMAVRYNSHMRYYHRLRDACDVDFDIARLAHCDAPPPPRRGKGVAQPPPV</sequence>
<dbReference type="EMBL" id="JAGTXO010000049">
    <property type="protein sequence ID" value="KAG8458644.1"/>
    <property type="molecule type" value="Genomic_DNA"/>
</dbReference>
<evidence type="ECO:0000256" key="12">
    <source>
        <dbReference type="SAM" id="Phobius"/>
    </source>
</evidence>
<dbReference type="InterPro" id="IPR050943">
    <property type="entry name" value="Glycosyltr_29_Sialyltrsf"/>
</dbReference>
<keyword evidence="10" id="KW-0325">Glycoprotein</keyword>
<dbReference type="InterPro" id="IPR001675">
    <property type="entry name" value="Glyco_trans_29"/>
</dbReference>
<keyword evidence="6" id="KW-0735">Signal-anchor</keyword>
<evidence type="ECO:0000256" key="4">
    <source>
        <dbReference type="ARBA" id="ARBA00022679"/>
    </source>
</evidence>
<feature type="compositionally biased region" description="Low complexity" evidence="11">
    <location>
        <begin position="76"/>
        <end position="85"/>
    </location>
</feature>